<protein>
    <recommendedName>
        <fullName evidence="2">PB1-like domain-containing protein</fullName>
    </recommendedName>
</protein>
<dbReference type="AlphaFoldDB" id="A0A444X8I6"/>
<reference evidence="3 4" key="1">
    <citation type="submission" date="2019-01" db="EMBL/GenBank/DDBJ databases">
        <title>Sequencing of cultivated peanut Arachis hypogaea provides insights into genome evolution and oil improvement.</title>
        <authorList>
            <person name="Chen X."/>
        </authorList>
    </citation>
    <scope>NUCLEOTIDE SEQUENCE [LARGE SCALE GENOMIC DNA]</scope>
    <source>
        <strain evidence="4">cv. Fuhuasheng</strain>
        <tissue evidence="3">Leaves</tissue>
    </source>
</reference>
<comment type="caution">
    <text evidence="3">The sequence shown here is derived from an EMBL/GenBank/DDBJ whole genome shotgun (WGS) entry which is preliminary data.</text>
</comment>
<evidence type="ECO:0000313" key="4">
    <source>
        <dbReference type="Proteomes" id="UP000289738"/>
    </source>
</evidence>
<feature type="compositionally biased region" description="Basic residues" evidence="1">
    <location>
        <begin position="278"/>
        <end position="293"/>
    </location>
</feature>
<feature type="region of interest" description="Disordered" evidence="1">
    <location>
        <begin position="133"/>
        <end position="218"/>
    </location>
</feature>
<feature type="compositionally biased region" description="Low complexity" evidence="1">
    <location>
        <begin position="185"/>
        <end position="215"/>
    </location>
</feature>
<evidence type="ECO:0000256" key="1">
    <source>
        <dbReference type="SAM" id="MobiDB-lite"/>
    </source>
</evidence>
<evidence type="ECO:0000313" key="3">
    <source>
        <dbReference type="EMBL" id="RYQ86017.1"/>
    </source>
</evidence>
<proteinExistence type="predicted"/>
<dbReference type="Pfam" id="PF26130">
    <property type="entry name" value="PB1-like"/>
    <property type="match status" value="1"/>
</dbReference>
<feature type="region of interest" description="Disordered" evidence="1">
    <location>
        <begin position="264"/>
        <end position="301"/>
    </location>
</feature>
<keyword evidence="4" id="KW-1185">Reference proteome</keyword>
<feature type="domain" description="PB1-like" evidence="2">
    <location>
        <begin position="3"/>
        <end position="105"/>
    </location>
</feature>
<feature type="compositionally biased region" description="Polar residues" evidence="1">
    <location>
        <begin position="161"/>
        <end position="179"/>
    </location>
</feature>
<organism evidence="3 4">
    <name type="scientific">Arachis hypogaea</name>
    <name type="common">Peanut</name>
    <dbReference type="NCBI Taxonomy" id="3818"/>
    <lineage>
        <taxon>Eukaryota</taxon>
        <taxon>Viridiplantae</taxon>
        <taxon>Streptophyta</taxon>
        <taxon>Embryophyta</taxon>
        <taxon>Tracheophyta</taxon>
        <taxon>Spermatophyta</taxon>
        <taxon>Magnoliopsida</taxon>
        <taxon>eudicotyledons</taxon>
        <taxon>Gunneridae</taxon>
        <taxon>Pentapetalae</taxon>
        <taxon>rosids</taxon>
        <taxon>fabids</taxon>
        <taxon>Fabales</taxon>
        <taxon>Fabaceae</taxon>
        <taxon>Papilionoideae</taxon>
        <taxon>50 kb inversion clade</taxon>
        <taxon>dalbergioids sensu lato</taxon>
        <taxon>Dalbergieae</taxon>
        <taxon>Pterocarpus clade</taxon>
        <taxon>Arachis</taxon>
    </lineage>
</organism>
<accession>A0A444X8I6</accession>
<feature type="compositionally biased region" description="Polar residues" evidence="1">
    <location>
        <begin position="144"/>
        <end position="153"/>
    </location>
</feature>
<gene>
    <name evidence="3" type="ORF">Ahy_B10g105672</name>
</gene>
<sequence length="486" mass="55078">MQMDVHLDIMFHHGGKFQKDEKGMTIYSPDKKACVGDIDVDTLDVFWVRNYYKELGYDRIGECWWHVPGRSLDIGLRALNCNDELREMCFMGKKNEGLVDVYFEHAVSTPEILEGNEIVEYVEGDHDELREVSDEADPEPLQDETPNQANKPTTPADETPFNKNTEPVHNTSPPKTTEPTDPGANNPTNQSTNPTTTPNSIPSQATTTTPVTTTPPVIPSGMPCVHACAALARVNKRPEDFCHKWLTMDAYRDTYAHYINPLPGQSLWEKSDQNRPQAPKKKKKPRPVTKKRRKDADEGSTCEAIQVVDKKEVLHTTIRIDYCGSTTRSKLSDIFKTGQIPEICPNTWLQATKEEEMKIFYLPNSPSQIHPNLVTIHSRHYPSSQVFFSNVSPDKQTTPPLTINIVVRAPKDGLLGLASVVDHRRTGRHPHPHHCGTTDALLRLELLLLDRMELWLPLAIMLVNSEGSRRRRTREKRVEEEDDGVR</sequence>
<dbReference type="Proteomes" id="UP000289738">
    <property type="component" value="Chromosome B10"/>
</dbReference>
<feature type="compositionally biased region" description="Basic and acidic residues" evidence="1">
    <location>
        <begin position="476"/>
        <end position="486"/>
    </location>
</feature>
<feature type="region of interest" description="Disordered" evidence="1">
    <location>
        <begin position="467"/>
        <end position="486"/>
    </location>
</feature>
<evidence type="ECO:0000259" key="2">
    <source>
        <dbReference type="Pfam" id="PF26130"/>
    </source>
</evidence>
<dbReference type="EMBL" id="SDMP01000020">
    <property type="protein sequence ID" value="RYQ86017.1"/>
    <property type="molecule type" value="Genomic_DNA"/>
</dbReference>
<name>A0A444X8I6_ARAHY</name>
<dbReference type="InterPro" id="IPR058594">
    <property type="entry name" value="PB1-like_dom_pln"/>
</dbReference>